<gene>
    <name evidence="2" type="ORF">COT87_00335</name>
</gene>
<organism evidence="2 3">
    <name type="scientific">Candidatus Collierbacteria bacterium CG10_big_fil_rev_8_21_14_0_10_44_9</name>
    <dbReference type="NCBI Taxonomy" id="1974535"/>
    <lineage>
        <taxon>Bacteria</taxon>
        <taxon>Candidatus Collieribacteriota</taxon>
    </lineage>
</organism>
<feature type="region of interest" description="Disordered" evidence="1">
    <location>
        <begin position="347"/>
        <end position="367"/>
    </location>
</feature>
<evidence type="ECO:0000313" key="2">
    <source>
        <dbReference type="EMBL" id="PIR99268.1"/>
    </source>
</evidence>
<sequence>MTIGPKKYDCNLEIAGLANVVVKVAGPVHVTGTFRMTGSATLQADPSLGTNGTMFIVDRWTYLSQNSKVMPTTTNDPANTGYLLFIQPAPYMYGSNNGSFCNCTFDIYSQDARAIFYTKYGSIRLSAYAHVTALTAGTINFSPGSSIIFDSGLPLETFTSGGLAWQFTKGSYHAVTPAEDKNLLAVYDETLQVPACATAGGISCDSGTLLNGRDNVTPEMVEQHASNTLPIAGFRCPDDIGGSSYRIDKLRVETVDGQPFAPGKSVIIKVDFYLVDTAQEAYIDFFYSKKTNNVQGADMQNKGSVGYAPYDGDIGGFTATSAPFTLNSGGDAKHFVRVNMHVTGGHPNPHSYCSQRDGGPATSGFDERDDLVFNVGS</sequence>
<dbReference type="Proteomes" id="UP000230796">
    <property type="component" value="Unassembled WGS sequence"/>
</dbReference>
<comment type="caution">
    <text evidence="2">The sequence shown here is derived from an EMBL/GenBank/DDBJ whole genome shotgun (WGS) entry which is preliminary data.</text>
</comment>
<dbReference type="AlphaFoldDB" id="A0A2H0VJL4"/>
<accession>A0A2H0VJL4</accession>
<protein>
    <submittedName>
        <fullName evidence="2">Uncharacterized protein</fullName>
    </submittedName>
</protein>
<name>A0A2H0VJL4_9BACT</name>
<evidence type="ECO:0000313" key="3">
    <source>
        <dbReference type="Proteomes" id="UP000230796"/>
    </source>
</evidence>
<dbReference type="EMBL" id="PFAF01000003">
    <property type="protein sequence ID" value="PIR99268.1"/>
    <property type="molecule type" value="Genomic_DNA"/>
</dbReference>
<evidence type="ECO:0000256" key="1">
    <source>
        <dbReference type="SAM" id="MobiDB-lite"/>
    </source>
</evidence>
<reference evidence="3" key="1">
    <citation type="submission" date="2017-09" db="EMBL/GenBank/DDBJ databases">
        <title>Depth-based differentiation of microbial function through sediment-hosted aquifers and enrichment of novel symbionts in the deep terrestrial subsurface.</title>
        <authorList>
            <person name="Probst A.J."/>
            <person name="Ladd B."/>
            <person name="Jarett J.K."/>
            <person name="Geller-Mcgrath D.E."/>
            <person name="Sieber C.M.K."/>
            <person name="Emerson J.B."/>
            <person name="Anantharaman K."/>
            <person name="Thomas B.C."/>
            <person name="Malmstrom R."/>
            <person name="Stieglmeier M."/>
            <person name="Klingl A."/>
            <person name="Woyke T."/>
            <person name="Ryan C.M."/>
            <person name="Banfield J.F."/>
        </authorList>
    </citation>
    <scope>NUCLEOTIDE SEQUENCE [LARGE SCALE GENOMIC DNA]</scope>
</reference>
<proteinExistence type="predicted"/>